<keyword evidence="3 4" id="KW-0560">Oxidoreductase</keyword>
<comment type="pathway">
    <text evidence="4">Cofactor biosynthesis; (R)-pantothenate biosynthesis; (R)-pantoate from 3-methyl-2-oxobutanoate: step 2/2.</text>
</comment>
<keyword evidence="2 4" id="KW-0521">NADP</keyword>
<evidence type="ECO:0000259" key="6">
    <source>
        <dbReference type="Pfam" id="PF08546"/>
    </source>
</evidence>
<sequence length="310" mass="34358">MKEIKTVALIGLGAIGSFLASHLKYALEYSNLRIIAGGERRKRLEKNGILVNGEPLFFHVVSPEEEMEPADLVILITKMGGLKQAVQDVKNQVGPDTILMCPLNGVESEELVAETYGWEHLLYSIARVSVVMKGNEVSFQQETARFEMGEKENTVISPQVQAVKDLFDRAGIKCIVPKDMVFDMWHKFMCNVSENQSAAILGIPFGAWVVSEHANAIREAAMREVVAIANKKGIGLSEEDIVAQRQVFPKIPYGNKPSTLQDIEAGRKTEVDIFAGAVIRMGKEVGVETPLNEFFYHAIRVLEEKNEGIV</sequence>
<dbReference type="EC" id="1.1.1.169" evidence="4"/>
<keyword evidence="4" id="KW-0566">Pantothenate biosynthesis</keyword>
<keyword evidence="8" id="KW-1185">Reference proteome</keyword>
<comment type="catalytic activity">
    <reaction evidence="4">
        <text>(R)-pantoate + NADP(+) = 2-dehydropantoate + NADPH + H(+)</text>
        <dbReference type="Rhea" id="RHEA:16233"/>
        <dbReference type="ChEBI" id="CHEBI:11561"/>
        <dbReference type="ChEBI" id="CHEBI:15378"/>
        <dbReference type="ChEBI" id="CHEBI:15980"/>
        <dbReference type="ChEBI" id="CHEBI:57783"/>
        <dbReference type="ChEBI" id="CHEBI:58349"/>
        <dbReference type="EC" id="1.1.1.169"/>
    </reaction>
</comment>
<dbReference type="GO" id="GO:0015940">
    <property type="term" value="P:pantothenate biosynthetic process"/>
    <property type="evidence" value="ECO:0007669"/>
    <property type="project" value="UniProtKB-UniPathway"/>
</dbReference>
<dbReference type="OrthoDB" id="9793586at2"/>
<evidence type="ECO:0000313" key="8">
    <source>
        <dbReference type="Proteomes" id="UP000092574"/>
    </source>
</evidence>
<dbReference type="Gene3D" id="3.40.50.720">
    <property type="entry name" value="NAD(P)-binding Rossmann-like Domain"/>
    <property type="match status" value="1"/>
</dbReference>
<dbReference type="SUPFAM" id="SSF51735">
    <property type="entry name" value="NAD(P)-binding Rossmann-fold domains"/>
    <property type="match status" value="1"/>
</dbReference>
<organism evidence="7 8">
    <name type="scientific">Blautia pseudococcoides</name>
    <dbReference type="NCBI Taxonomy" id="1796616"/>
    <lineage>
        <taxon>Bacteria</taxon>
        <taxon>Bacillati</taxon>
        <taxon>Bacillota</taxon>
        <taxon>Clostridia</taxon>
        <taxon>Lachnospirales</taxon>
        <taxon>Lachnospiraceae</taxon>
        <taxon>Blautia</taxon>
    </lineage>
</organism>
<dbReference type="InterPro" id="IPR013752">
    <property type="entry name" value="KPA_reductase"/>
</dbReference>
<dbReference type="SUPFAM" id="SSF48179">
    <property type="entry name" value="6-phosphogluconate dehydrogenase C-terminal domain-like"/>
    <property type="match status" value="1"/>
</dbReference>
<reference evidence="7" key="1">
    <citation type="submission" date="2017-04" db="EMBL/GenBank/DDBJ databases">
        <title>Complete Genome Sequences of Twelve Strains of a Stable Defined Moderately Diverse Mouse Microbiota 2 (sDMDMm2).</title>
        <authorList>
            <person name="Uchimura Y."/>
            <person name="Wyss M."/>
            <person name="Brugiroux S."/>
            <person name="Limenitakis J.P."/>
            <person name="Stecher B."/>
            <person name="McCoy K.D."/>
            <person name="Macpherson A.J."/>
        </authorList>
    </citation>
    <scope>NUCLEOTIDE SEQUENCE</scope>
    <source>
        <strain evidence="7">YL58</strain>
    </source>
</reference>
<dbReference type="PANTHER" id="PTHR21708:SF26">
    <property type="entry name" value="2-DEHYDROPANTOATE 2-REDUCTASE"/>
    <property type="match status" value="1"/>
</dbReference>
<evidence type="ECO:0000256" key="3">
    <source>
        <dbReference type="ARBA" id="ARBA00023002"/>
    </source>
</evidence>
<name>A0A1C7IA85_9FIRM</name>
<dbReference type="NCBIfam" id="TIGR00745">
    <property type="entry name" value="apbA_panE"/>
    <property type="match status" value="1"/>
</dbReference>
<dbReference type="GO" id="GO:0005737">
    <property type="term" value="C:cytoplasm"/>
    <property type="evidence" value="ECO:0007669"/>
    <property type="project" value="TreeGrafter"/>
</dbReference>
<dbReference type="Pfam" id="PF02558">
    <property type="entry name" value="ApbA"/>
    <property type="match status" value="1"/>
</dbReference>
<comment type="function">
    <text evidence="4">Catalyzes the NADPH-dependent reduction of ketopantoate into pantoic acid.</text>
</comment>
<dbReference type="InterPro" id="IPR051402">
    <property type="entry name" value="KPR-Related"/>
</dbReference>
<dbReference type="PANTHER" id="PTHR21708">
    <property type="entry name" value="PROBABLE 2-DEHYDROPANTOATE 2-REDUCTASE"/>
    <property type="match status" value="1"/>
</dbReference>
<dbReference type="GO" id="GO:0008677">
    <property type="term" value="F:2-dehydropantoate 2-reductase activity"/>
    <property type="evidence" value="ECO:0007669"/>
    <property type="project" value="UniProtKB-EC"/>
</dbReference>
<feature type="domain" description="Ketopantoate reductase N-terminal" evidence="5">
    <location>
        <begin position="7"/>
        <end position="151"/>
    </location>
</feature>
<evidence type="ECO:0000256" key="1">
    <source>
        <dbReference type="ARBA" id="ARBA00007870"/>
    </source>
</evidence>
<dbReference type="InterPro" id="IPR036291">
    <property type="entry name" value="NAD(P)-bd_dom_sf"/>
</dbReference>
<proteinExistence type="inferred from homology"/>
<feature type="domain" description="Ketopantoate reductase C-terminal" evidence="6">
    <location>
        <begin position="183"/>
        <end position="303"/>
    </location>
</feature>
<dbReference type="Pfam" id="PF08546">
    <property type="entry name" value="ApbA_C"/>
    <property type="match status" value="1"/>
</dbReference>
<dbReference type="KEGG" id="byl:A4V09_04885"/>
<dbReference type="STRING" id="1796616.A4V09_04885"/>
<dbReference type="Proteomes" id="UP000092574">
    <property type="component" value="Chromosome"/>
</dbReference>
<comment type="similarity">
    <text evidence="1 4">Belongs to the ketopantoate reductase family.</text>
</comment>
<evidence type="ECO:0000313" key="7">
    <source>
        <dbReference type="EMBL" id="ANU75152.1"/>
    </source>
</evidence>
<evidence type="ECO:0000256" key="2">
    <source>
        <dbReference type="ARBA" id="ARBA00022857"/>
    </source>
</evidence>
<dbReference type="UniPathway" id="UPA00028">
    <property type="reaction ID" value="UER00004"/>
</dbReference>
<protein>
    <recommendedName>
        <fullName evidence="4">2-dehydropantoate 2-reductase</fullName>
        <ecNumber evidence="4">1.1.1.169</ecNumber>
    </recommendedName>
    <alternativeName>
        <fullName evidence="4">Ketopantoate reductase</fullName>
    </alternativeName>
</protein>
<accession>A0A1C7IA85</accession>
<dbReference type="EMBL" id="CP015405">
    <property type="protein sequence ID" value="ANU75152.1"/>
    <property type="molecule type" value="Genomic_DNA"/>
</dbReference>
<dbReference type="InterPro" id="IPR003710">
    <property type="entry name" value="ApbA"/>
</dbReference>
<dbReference type="InterPro" id="IPR013328">
    <property type="entry name" value="6PGD_dom2"/>
</dbReference>
<gene>
    <name evidence="7" type="ORF">A4V09_04885</name>
</gene>
<dbReference type="InterPro" id="IPR008927">
    <property type="entry name" value="6-PGluconate_DH-like_C_sf"/>
</dbReference>
<dbReference type="FunFam" id="1.10.1040.10:FF:000017">
    <property type="entry name" value="2-dehydropantoate 2-reductase"/>
    <property type="match status" value="1"/>
</dbReference>
<dbReference type="Gene3D" id="1.10.1040.10">
    <property type="entry name" value="N-(1-d-carboxylethyl)-l-norvaline Dehydrogenase, domain 2"/>
    <property type="match status" value="1"/>
</dbReference>
<dbReference type="InterPro" id="IPR013332">
    <property type="entry name" value="KPR_N"/>
</dbReference>
<dbReference type="RefSeq" id="WP_065541367.1">
    <property type="nucleotide sequence ID" value="NZ_CP015405.2"/>
</dbReference>
<evidence type="ECO:0000256" key="4">
    <source>
        <dbReference type="RuleBase" id="RU362068"/>
    </source>
</evidence>
<dbReference type="AlphaFoldDB" id="A0A1C7IA85"/>
<evidence type="ECO:0000259" key="5">
    <source>
        <dbReference type="Pfam" id="PF02558"/>
    </source>
</evidence>